<evidence type="ECO:0000313" key="1">
    <source>
        <dbReference type="EMBL" id="EJK49561.1"/>
    </source>
</evidence>
<sequence>MEFRYRIDGGRTGGPTFHCYLIRLPDGPKAMSTVVEQCRDILPPPGENGDYHVIAEGVDNQGVLRIDDLHVAVADNDGWKCAEYLIQRIIGIGALDFDHNELVNSIGPDDTHLTDAFVLASGFRNDEQFRRHSVAAAIQEE</sequence>
<dbReference type="EMBL" id="AGNL01044657">
    <property type="protein sequence ID" value="EJK49561.1"/>
    <property type="molecule type" value="Genomic_DNA"/>
</dbReference>
<reference evidence="1 2" key="1">
    <citation type="journal article" date="2012" name="Genome Biol.">
        <title>Genome and low-iron response of an oceanic diatom adapted to chronic iron limitation.</title>
        <authorList>
            <person name="Lommer M."/>
            <person name="Specht M."/>
            <person name="Roy A.S."/>
            <person name="Kraemer L."/>
            <person name="Andreson R."/>
            <person name="Gutowska M.A."/>
            <person name="Wolf J."/>
            <person name="Bergner S.V."/>
            <person name="Schilhabel M.B."/>
            <person name="Klostermeier U.C."/>
            <person name="Beiko R.G."/>
            <person name="Rosenstiel P."/>
            <person name="Hippler M."/>
            <person name="Laroche J."/>
        </authorList>
    </citation>
    <scope>NUCLEOTIDE SEQUENCE [LARGE SCALE GENOMIC DNA]</scope>
    <source>
        <strain evidence="1 2">CCMP1005</strain>
    </source>
</reference>
<accession>K0RL03</accession>
<evidence type="ECO:0000313" key="2">
    <source>
        <dbReference type="Proteomes" id="UP000266841"/>
    </source>
</evidence>
<proteinExistence type="predicted"/>
<name>K0RL03_THAOC</name>
<comment type="caution">
    <text evidence="1">The sequence shown here is derived from an EMBL/GenBank/DDBJ whole genome shotgun (WGS) entry which is preliminary data.</text>
</comment>
<protein>
    <submittedName>
        <fullName evidence="1">Uncharacterized protein</fullName>
    </submittedName>
</protein>
<dbReference type="Proteomes" id="UP000266841">
    <property type="component" value="Unassembled WGS sequence"/>
</dbReference>
<gene>
    <name evidence="1" type="ORF">THAOC_31550</name>
</gene>
<keyword evidence="2" id="KW-1185">Reference proteome</keyword>
<organism evidence="1 2">
    <name type="scientific">Thalassiosira oceanica</name>
    <name type="common">Marine diatom</name>
    <dbReference type="NCBI Taxonomy" id="159749"/>
    <lineage>
        <taxon>Eukaryota</taxon>
        <taxon>Sar</taxon>
        <taxon>Stramenopiles</taxon>
        <taxon>Ochrophyta</taxon>
        <taxon>Bacillariophyta</taxon>
        <taxon>Coscinodiscophyceae</taxon>
        <taxon>Thalassiosirophycidae</taxon>
        <taxon>Thalassiosirales</taxon>
        <taxon>Thalassiosiraceae</taxon>
        <taxon>Thalassiosira</taxon>
    </lineage>
</organism>
<dbReference type="AlphaFoldDB" id="K0RL03"/>